<evidence type="ECO:0000313" key="2">
    <source>
        <dbReference type="Proteomes" id="UP000800082"/>
    </source>
</evidence>
<reference evidence="1" key="1">
    <citation type="journal article" date="2020" name="Stud. Mycol.">
        <title>101 Dothideomycetes genomes: a test case for predicting lifestyles and emergence of pathogens.</title>
        <authorList>
            <person name="Haridas S."/>
            <person name="Albert R."/>
            <person name="Binder M."/>
            <person name="Bloem J."/>
            <person name="Labutti K."/>
            <person name="Salamov A."/>
            <person name="Andreopoulos B."/>
            <person name="Baker S."/>
            <person name="Barry K."/>
            <person name="Bills G."/>
            <person name="Bluhm B."/>
            <person name="Cannon C."/>
            <person name="Castanera R."/>
            <person name="Culley D."/>
            <person name="Daum C."/>
            <person name="Ezra D."/>
            <person name="Gonzalez J."/>
            <person name="Henrissat B."/>
            <person name="Kuo A."/>
            <person name="Liang C."/>
            <person name="Lipzen A."/>
            <person name="Lutzoni F."/>
            <person name="Magnuson J."/>
            <person name="Mondo S."/>
            <person name="Nolan M."/>
            <person name="Ohm R."/>
            <person name="Pangilinan J."/>
            <person name="Park H.-J."/>
            <person name="Ramirez L."/>
            <person name="Alfaro M."/>
            <person name="Sun H."/>
            <person name="Tritt A."/>
            <person name="Yoshinaga Y."/>
            <person name="Zwiers L.-H."/>
            <person name="Turgeon B."/>
            <person name="Goodwin S."/>
            <person name="Spatafora J."/>
            <person name="Crous P."/>
            <person name="Grigoriev I."/>
        </authorList>
    </citation>
    <scope>NUCLEOTIDE SEQUENCE</scope>
    <source>
        <strain evidence="1">CBS 183.55</strain>
    </source>
</reference>
<evidence type="ECO:0000313" key="1">
    <source>
        <dbReference type="EMBL" id="KAF1925170.1"/>
    </source>
</evidence>
<sequence>MALLPLLILARYGHLPGLNTKALHAKSYGTIRQSTGSQHANKAASMAFCFTTSKR</sequence>
<proteinExistence type="predicted"/>
<name>A0A6A5RCZ8_9PLEO</name>
<accession>A0A6A5RCZ8</accession>
<keyword evidence="2" id="KW-1185">Reference proteome</keyword>
<gene>
    <name evidence="1" type="ORF">M421DRAFT_8234</name>
</gene>
<organism evidence="1 2">
    <name type="scientific">Didymella exigua CBS 183.55</name>
    <dbReference type="NCBI Taxonomy" id="1150837"/>
    <lineage>
        <taxon>Eukaryota</taxon>
        <taxon>Fungi</taxon>
        <taxon>Dikarya</taxon>
        <taxon>Ascomycota</taxon>
        <taxon>Pezizomycotina</taxon>
        <taxon>Dothideomycetes</taxon>
        <taxon>Pleosporomycetidae</taxon>
        <taxon>Pleosporales</taxon>
        <taxon>Pleosporineae</taxon>
        <taxon>Didymellaceae</taxon>
        <taxon>Didymella</taxon>
    </lineage>
</organism>
<dbReference type="EMBL" id="ML978987">
    <property type="protein sequence ID" value="KAF1925170.1"/>
    <property type="molecule type" value="Genomic_DNA"/>
</dbReference>
<dbReference type="GeneID" id="54355201"/>
<dbReference type="AlphaFoldDB" id="A0A6A5RCZ8"/>
<dbReference type="Proteomes" id="UP000800082">
    <property type="component" value="Unassembled WGS sequence"/>
</dbReference>
<protein>
    <submittedName>
        <fullName evidence="1">Uncharacterized protein</fullName>
    </submittedName>
</protein>
<dbReference type="RefSeq" id="XP_033445422.1">
    <property type="nucleotide sequence ID" value="XM_033597534.1"/>
</dbReference>